<dbReference type="CDD" id="cd06225">
    <property type="entry name" value="HAMP"/>
    <property type="match status" value="1"/>
</dbReference>
<dbReference type="InterPro" id="IPR003594">
    <property type="entry name" value="HATPase_dom"/>
</dbReference>
<dbReference type="SMART" id="SM00304">
    <property type="entry name" value="HAMP"/>
    <property type="match status" value="1"/>
</dbReference>
<keyword evidence="7 14" id="KW-0812">Transmembrane</keyword>
<evidence type="ECO:0000256" key="6">
    <source>
        <dbReference type="ARBA" id="ARBA00022679"/>
    </source>
</evidence>
<dbReference type="GO" id="GO:0005886">
    <property type="term" value="C:plasma membrane"/>
    <property type="evidence" value="ECO:0007669"/>
    <property type="project" value="UniProtKB-SubCell"/>
</dbReference>
<evidence type="ECO:0000313" key="17">
    <source>
        <dbReference type="EMBL" id="MBB6514126.1"/>
    </source>
</evidence>
<dbReference type="GO" id="GO:0005524">
    <property type="term" value="F:ATP binding"/>
    <property type="evidence" value="ECO:0007669"/>
    <property type="project" value="UniProtKB-KW"/>
</dbReference>
<evidence type="ECO:0000256" key="13">
    <source>
        <dbReference type="ARBA" id="ARBA00023136"/>
    </source>
</evidence>
<dbReference type="Proteomes" id="UP000572212">
    <property type="component" value="Unassembled WGS sequence"/>
</dbReference>
<organism evidence="17 18">
    <name type="scientific">Gracilibacillus halotolerans</name>
    <dbReference type="NCBI Taxonomy" id="74386"/>
    <lineage>
        <taxon>Bacteria</taxon>
        <taxon>Bacillati</taxon>
        <taxon>Bacillota</taxon>
        <taxon>Bacilli</taxon>
        <taxon>Bacillales</taxon>
        <taxon>Bacillaceae</taxon>
        <taxon>Gracilibacillus</taxon>
    </lineage>
</organism>
<keyword evidence="6" id="KW-0808">Transferase</keyword>
<gene>
    <name evidence="17" type="ORF">GGQ92_002947</name>
</gene>
<dbReference type="InterPro" id="IPR050640">
    <property type="entry name" value="Bact_2-comp_sensor_kinase"/>
</dbReference>
<keyword evidence="4" id="KW-1003">Cell membrane</keyword>
<evidence type="ECO:0000256" key="8">
    <source>
        <dbReference type="ARBA" id="ARBA00022741"/>
    </source>
</evidence>
<dbReference type="SUPFAM" id="SSF158472">
    <property type="entry name" value="HAMP domain-like"/>
    <property type="match status" value="1"/>
</dbReference>
<evidence type="ECO:0000256" key="4">
    <source>
        <dbReference type="ARBA" id="ARBA00022475"/>
    </source>
</evidence>
<dbReference type="PROSITE" id="PS50109">
    <property type="entry name" value="HIS_KIN"/>
    <property type="match status" value="1"/>
</dbReference>
<evidence type="ECO:0000256" key="2">
    <source>
        <dbReference type="ARBA" id="ARBA00004651"/>
    </source>
</evidence>
<evidence type="ECO:0000256" key="5">
    <source>
        <dbReference type="ARBA" id="ARBA00022553"/>
    </source>
</evidence>
<dbReference type="PANTHER" id="PTHR34220">
    <property type="entry name" value="SENSOR HISTIDINE KINASE YPDA"/>
    <property type="match status" value="1"/>
</dbReference>
<keyword evidence="13 14" id="KW-0472">Membrane</keyword>
<keyword evidence="12" id="KW-0902">Two-component regulatory system</keyword>
<accession>A0A841RS16</accession>
<dbReference type="EMBL" id="JACHON010000023">
    <property type="protein sequence ID" value="MBB6514126.1"/>
    <property type="molecule type" value="Genomic_DNA"/>
</dbReference>
<evidence type="ECO:0000256" key="9">
    <source>
        <dbReference type="ARBA" id="ARBA00022777"/>
    </source>
</evidence>
<dbReference type="InterPro" id="IPR005467">
    <property type="entry name" value="His_kinase_dom"/>
</dbReference>
<dbReference type="EC" id="2.7.13.3" evidence="3"/>
<dbReference type="Gene3D" id="6.10.340.10">
    <property type="match status" value="1"/>
</dbReference>
<comment type="subcellular location">
    <subcellularLocation>
        <location evidence="2">Cell membrane</location>
        <topology evidence="2">Multi-pass membrane protein</topology>
    </subcellularLocation>
</comment>
<feature type="transmembrane region" description="Helical" evidence="14">
    <location>
        <begin position="20"/>
        <end position="38"/>
    </location>
</feature>
<evidence type="ECO:0000259" key="15">
    <source>
        <dbReference type="PROSITE" id="PS50109"/>
    </source>
</evidence>
<dbReference type="Gene3D" id="3.30.565.10">
    <property type="entry name" value="Histidine kinase-like ATPase, C-terminal domain"/>
    <property type="match status" value="1"/>
</dbReference>
<evidence type="ECO:0000256" key="7">
    <source>
        <dbReference type="ARBA" id="ARBA00022692"/>
    </source>
</evidence>
<protein>
    <recommendedName>
        <fullName evidence="3">histidine kinase</fullName>
        <ecNumber evidence="3">2.7.13.3</ecNumber>
    </recommendedName>
</protein>
<keyword evidence="10" id="KW-0067">ATP-binding</keyword>
<dbReference type="InterPro" id="IPR036890">
    <property type="entry name" value="HATPase_C_sf"/>
</dbReference>
<proteinExistence type="predicted"/>
<dbReference type="AlphaFoldDB" id="A0A841RS16"/>
<evidence type="ECO:0000256" key="11">
    <source>
        <dbReference type="ARBA" id="ARBA00022989"/>
    </source>
</evidence>
<dbReference type="InterPro" id="IPR003660">
    <property type="entry name" value="HAMP_dom"/>
</dbReference>
<dbReference type="SUPFAM" id="SSF55874">
    <property type="entry name" value="ATPase domain of HSP90 chaperone/DNA topoisomerase II/histidine kinase"/>
    <property type="match status" value="1"/>
</dbReference>
<dbReference type="RefSeq" id="WP_184250558.1">
    <property type="nucleotide sequence ID" value="NZ_BAAACU010000014.1"/>
</dbReference>
<keyword evidence="8" id="KW-0547">Nucleotide-binding</keyword>
<evidence type="ECO:0000259" key="16">
    <source>
        <dbReference type="PROSITE" id="PS50885"/>
    </source>
</evidence>
<dbReference type="SMART" id="SM00387">
    <property type="entry name" value="HATPase_c"/>
    <property type="match status" value="1"/>
</dbReference>
<comment type="catalytic activity">
    <reaction evidence="1">
        <text>ATP + protein L-histidine = ADP + protein N-phospho-L-histidine.</text>
        <dbReference type="EC" id="2.7.13.3"/>
    </reaction>
</comment>
<reference evidence="17 18" key="1">
    <citation type="submission" date="2020-08" db="EMBL/GenBank/DDBJ databases">
        <title>Genomic Encyclopedia of Type Strains, Phase IV (KMG-IV): sequencing the most valuable type-strain genomes for metagenomic binning, comparative biology and taxonomic classification.</title>
        <authorList>
            <person name="Goeker M."/>
        </authorList>
    </citation>
    <scope>NUCLEOTIDE SEQUENCE [LARGE SCALE GENOMIC DNA]</scope>
    <source>
        <strain evidence="17 18">DSM 11805</strain>
    </source>
</reference>
<feature type="domain" description="Histidine kinase" evidence="15">
    <location>
        <begin position="282"/>
        <end position="477"/>
    </location>
</feature>
<dbReference type="Pfam" id="PF02518">
    <property type="entry name" value="HATPase_c"/>
    <property type="match status" value="1"/>
</dbReference>
<sequence>MKKHLYHYFSGRTIQSKLTLIFAVIIILFNIVTISIYVSSTQLMQNYHDSFETLLRMNSISQTARDLSDHTKSYVLEQEETDLEDYYNSRLHLKELVLPLKDEGIPIRYKNYTNMVDALIDESELTIGFVLREDIEQYTARMKEVQNTANYIQETTLELQDESLMEYQTLYRDMERRNKSFKYFTISLLITSIMLGGYIAARFSRSIHKPVRKLSDAAKEVSYGKFDGEPVHVYSSDELKLLGDSFNTMRSNIQGLIKEIKNQSEQDMLMKELELKHLQNQIHPHFLFNTLNTVSKMAYFEDAPATSKLIESLATMMRHSLGDLNHMVDLQEEIKMVRNYVHIQSVRFMERVEFYMDPLAEDVHVPIPRLTIQPLVENAFIHGIESLEEGGKIEVLLREELADIIIEVRDNGVGISDEQQKRLFQGDNQEHVGHVTGIGLSNVYKRLQLFYQRDDVLEIDSTIGEGTTIRLKIPKQVGGDAE</sequence>
<name>A0A841RS16_9BACI</name>
<dbReference type="Pfam" id="PF00672">
    <property type="entry name" value="HAMP"/>
    <property type="match status" value="1"/>
</dbReference>
<dbReference type="Pfam" id="PF06580">
    <property type="entry name" value="His_kinase"/>
    <property type="match status" value="1"/>
</dbReference>
<keyword evidence="11 14" id="KW-1133">Transmembrane helix</keyword>
<dbReference type="PRINTS" id="PR00344">
    <property type="entry name" value="BCTRLSENSOR"/>
</dbReference>
<dbReference type="InterPro" id="IPR004358">
    <property type="entry name" value="Sig_transdc_His_kin-like_C"/>
</dbReference>
<keyword evidence="9 17" id="KW-0418">Kinase</keyword>
<evidence type="ECO:0000313" key="18">
    <source>
        <dbReference type="Proteomes" id="UP000572212"/>
    </source>
</evidence>
<feature type="domain" description="HAMP" evidence="16">
    <location>
        <begin position="205"/>
        <end position="258"/>
    </location>
</feature>
<dbReference type="PROSITE" id="PS50885">
    <property type="entry name" value="HAMP"/>
    <property type="match status" value="1"/>
</dbReference>
<dbReference type="GO" id="GO:0000155">
    <property type="term" value="F:phosphorelay sensor kinase activity"/>
    <property type="evidence" value="ECO:0007669"/>
    <property type="project" value="InterPro"/>
</dbReference>
<evidence type="ECO:0000256" key="14">
    <source>
        <dbReference type="SAM" id="Phobius"/>
    </source>
</evidence>
<keyword evidence="5" id="KW-0597">Phosphoprotein</keyword>
<evidence type="ECO:0000256" key="1">
    <source>
        <dbReference type="ARBA" id="ARBA00000085"/>
    </source>
</evidence>
<keyword evidence="18" id="KW-1185">Reference proteome</keyword>
<evidence type="ECO:0000256" key="10">
    <source>
        <dbReference type="ARBA" id="ARBA00022840"/>
    </source>
</evidence>
<feature type="transmembrane region" description="Helical" evidence="14">
    <location>
        <begin position="181"/>
        <end position="201"/>
    </location>
</feature>
<evidence type="ECO:0000256" key="3">
    <source>
        <dbReference type="ARBA" id="ARBA00012438"/>
    </source>
</evidence>
<comment type="caution">
    <text evidence="17">The sequence shown here is derived from an EMBL/GenBank/DDBJ whole genome shotgun (WGS) entry which is preliminary data.</text>
</comment>
<evidence type="ECO:0000256" key="12">
    <source>
        <dbReference type="ARBA" id="ARBA00023012"/>
    </source>
</evidence>
<dbReference type="PANTHER" id="PTHR34220:SF11">
    <property type="entry name" value="SENSOR PROTEIN KINASE HPTS"/>
    <property type="match status" value="1"/>
</dbReference>
<dbReference type="InterPro" id="IPR010559">
    <property type="entry name" value="Sig_transdc_His_kin_internal"/>
</dbReference>